<dbReference type="EMBL" id="HBFQ01064993">
    <property type="protein sequence ID" value="CAD8871775.1"/>
    <property type="molecule type" value="Transcribed_RNA"/>
</dbReference>
<gene>
    <name evidence="1" type="ORF">NSCI0253_LOCUS46132</name>
</gene>
<proteinExistence type="predicted"/>
<dbReference type="AlphaFoldDB" id="A0A7S1B217"/>
<accession>A0A7S1B217</accession>
<name>A0A7S1B217_NOCSC</name>
<evidence type="ECO:0000313" key="1">
    <source>
        <dbReference type="EMBL" id="CAD8871775.1"/>
    </source>
</evidence>
<protein>
    <submittedName>
        <fullName evidence="1">Uncharacterized protein</fullName>
    </submittedName>
</protein>
<organism evidence="1">
    <name type="scientific">Noctiluca scintillans</name>
    <name type="common">Sea sparkle</name>
    <name type="synonym">Red tide dinoflagellate</name>
    <dbReference type="NCBI Taxonomy" id="2966"/>
    <lineage>
        <taxon>Eukaryota</taxon>
        <taxon>Sar</taxon>
        <taxon>Alveolata</taxon>
        <taxon>Dinophyceae</taxon>
        <taxon>Noctilucales</taxon>
        <taxon>Noctilucaceae</taxon>
        <taxon>Noctiluca</taxon>
    </lineage>
</organism>
<reference evidence="1" key="1">
    <citation type="submission" date="2021-01" db="EMBL/GenBank/DDBJ databases">
        <authorList>
            <person name="Corre E."/>
            <person name="Pelletier E."/>
            <person name="Niang G."/>
            <person name="Scheremetjew M."/>
            <person name="Finn R."/>
            <person name="Kale V."/>
            <person name="Holt S."/>
            <person name="Cochrane G."/>
            <person name="Meng A."/>
            <person name="Brown T."/>
            <person name="Cohen L."/>
        </authorList>
    </citation>
    <scope>NUCLEOTIDE SEQUENCE</scope>
</reference>
<sequence length="119" mass="12920">MFPIDGPIDGEDSMQYFTPVPKRKSGGFLLSSALVPFKDRVPEWLQGDAFKDFETRSGADSTCGTSAVHLVSDSAFSDSEFSGVEAVMSEAEKTQSCASGFFAQRSADECHPVKRCLPR</sequence>